<evidence type="ECO:0000313" key="1">
    <source>
        <dbReference type="EMBL" id="BBO91611.1"/>
    </source>
</evidence>
<dbReference type="EMBL" id="AP021879">
    <property type="protein sequence ID" value="BBO91611.1"/>
    <property type="molecule type" value="Genomic_DNA"/>
</dbReference>
<dbReference type="AlphaFoldDB" id="A0A5K8AG69"/>
<keyword evidence="2" id="KW-1185">Reference proteome</keyword>
<name>A0A5K8AG69_9BACT</name>
<gene>
    <name evidence="1" type="ORF">DSCOOX_47910</name>
</gene>
<dbReference type="Proteomes" id="UP000422108">
    <property type="component" value="Chromosome"/>
</dbReference>
<sequence>MVFRIEIGIRSHQLILAHQIGLAAFAHAGPFLLMRLMEIEAVGENLWIRGRPLMDDPI</sequence>
<proteinExistence type="predicted"/>
<organism evidence="1 2">
    <name type="scientific">Desulfosarcina ovata subsp. ovata</name>
    <dbReference type="NCBI Taxonomy" id="2752305"/>
    <lineage>
        <taxon>Bacteria</taxon>
        <taxon>Pseudomonadati</taxon>
        <taxon>Thermodesulfobacteriota</taxon>
        <taxon>Desulfobacteria</taxon>
        <taxon>Desulfobacterales</taxon>
        <taxon>Desulfosarcinaceae</taxon>
        <taxon>Desulfosarcina</taxon>
    </lineage>
</organism>
<evidence type="ECO:0000313" key="2">
    <source>
        <dbReference type="Proteomes" id="UP000422108"/>
    </source>
</evidence>
<protein>
    <submittedName>
        <fullName evidence="1">Uncharacterized protein</fullName>
    </submittedName>
</protein>
<reference evidence="1 2" key="1">
    <citation type="submission" date="2019-11" db="EMBL/GenBank/DDBJ databases">
        <title>Comparative genomics of hydrocarbon-degrading Desulfosarcina strains.</title>
        <authorList>
            <person name="Watanabe M."/>
            <person name="Kojima H."/>
            <person name="Fukui M."/>
        </authorList>
    </citation>
    <scope>NUCLEOTIDE SEQUENCE [LARGE SCALE GENOMIC DNA]</scope>
    <source>
        <strain evidence="2">oXyS1</strain>
    </source>
</reference>
<accession>A0A5K8AG69</accession>